<dbReference type="Gene3D" id="3.60.20.10">
    <property type="entry name" value="Glutamine Phosphoribosylpyrophosphate, subunit 1, domain 1"/>
    <property type="match status" value="1"/>
</dbReference>
<dbReference type="Proteomes" id="UP000734854">
    <property type="component" value="Unassembled WGS sequence"/>
</dbReference>
<dbReference type="EMBL" id="JACMSC010000011">
    <property type="protein sequence ID" value="KAG6501433.1"/>
    <property type="molecule type" value="Genomic_DNA"/>
</dbReference>
<proteinExistence type="predicted"/>
<dbReference type="InterPro" id="IPR029055">
    <property type="entry name" value="Ntn_hydrolases_N"/>
</dbReference>
<reference evidence="1 2" key="1">
    <citation type="submission" date="2020-08" db="EMBL/GenBank/DDBJ databases">
        <title>Plant Genome Project.</title>
        <authorList>
            <person name="Zhang R.-G."/>
        </authorList>
    </citation>
    <scope>NUCLEOTIDE SEQUENCE [LARGE SCALE GENOMIC DNA]</scope>
    <source>
        <tissue evidence="1">Rhizome</tissue>
    </source>
</reference>
<gene>
    <name evidence="1" type="ORF">ZIOFF_041313</name>
</gene>
<organism evidence="1 2">
    <name type="scientific">Zingiber officinale</name>
    <name type="common">Ginger</name>
    <name type="synonym">Amomum zingiber</name>
    <dbReference type="NCBI Taxonomy" id="94328"/>
    <lineage>
        <taxon>Eukaryota</taxon>
        <taxon>Viridiplantae</taxon>
        <taxon>Streptophyta</taxon>
        <taxon>Embryophyta</taxon>
        <taxon>Tracheophyta</taxon>
        <taxon>Spermatophyta</taxon>
        <taxon>Magnoliopsida</taxon>
        <taxon>Liliopsida</taxon>
        <taxon>Zingiberales</taxon>
        <taxon>Zingiberaceae</taxon>
        <taxon>Zingiber</taxon>
    </lineage>
</organism>
<evidence type="ECO:0000313" key="1">
    <source>
        <dbReference type="EMBL" id="KAG6501433.1"/>
    </source>
</evidence>
<dbReference type="SUPFAM" id="SSF56235">
    <property type="entry name" value="N-terminal nucleophile aminohydrolases (Ntn hydrolases)"/>
    <property type="match status" value="1"/>
</dbReference>
<dbReference type="AlphaFoldDB" id="A0A8J5GH60"/>
<evidence type="ECO:0008006" key="3">
    <source>
        <dbReference type="Google" id="ProtNLM"/>
    </source>
</evidence>
<sequence length="174" mass="18276">MNLNVPHSMGTTIVGVTYDGGGGVLSADSKKTIGMGVTIDSAAISEVVSDYVRHILDQHTIQFGQPANVKAATNLARSFSYKNTNTIRMGQMGVIVGGLNKYEGSQKFVVAQGGTILKLPYAIDVAMDLNAPHSMGTTIVCVTDDSNVVVVHGTNSRKTIGMSVTIDSVSDKIT</sequence>
<evidence type="ECO:0000313" key="2">
    <source>
        <dbReference type="Proteomes" id="UP000734854"/>
    </source>
</evidence>
<keyword evidence="2" id="KW-1185">Reference proteome</keyword>
<protein>
    <recommendedName>
        <fullName evidence="3">Proteasome endopeptidase complex</fullName>
    </recommendedName>
</protein>
<name>A0A8J5GH60_ZINOF</name>
<comment type="caution">
    <text evidence="1">The sequence shown here is derived from an EMBL/GenBank/DDBJ whole genome shotgun (WGS) entry which is preliminary data.</text>
</comment>
<accession>A0A8J5GH60</accession>